<organism evidence="10 11">
    <name type="scientific">Fasciolopsis buskii</name>
    <dbReference type="NCBI Taxonomy" id="27845"/>
    <lineage>
        <taxon>Eukaryota</taxon>
        <taxon>Metazoa</taxon>
        <taxon>Spiralia</taxon>
        <taxon>Lophotrochozoa</taxon>
        <taxon>Platyhelminthes</taxon>
        <taxon>Trematoda</taxon>
        <taxon>Digenea</taxon>
        <taxon>Plagiorchiida</taxon>
        <taxon>Echinostomata</taxon>
        <taxon>Echinostomatoidea</taxon>
        <taxon>Fasciolidae</taxon>
        <taxon>Fasciolopsis</taxon>
    </lineage>
</organism>
<evidence type="ECO:0000256" key="9">
    <source>
        <dbReference type="SAM" id="Phobius"/>
    </source>
</evidence>
<feature type="transmembrane region" description="Helical" evidence="9">
    <location>
        <begin position="92"/>
        <end position="112"/>
    </location>
</feature>
<reference evidence="10" key="1">
    <citation type="submission" date="2019-05" db="EMBL/GenBank/DDBJ databases">
        <title>Annotation for the trematode Fasciolopsis buski.</title>
        <authorList>
            <person name="Choi Y.-J."/>
        </authorList>
    </citation>
    <scope>NUCLEOTIDE SEQUENCE</scope>
    <source>
        <strain evidence="10">HT</strain>
        <tissue evidence="10">Whole worm</tissue>
    </source>
</reference>
<keyword evidence="11" id="KW-1185">Reference proteome</keyword>
<evidence type="ECO:0000256" key="4">
    <source>
        <dbReference type="ARBA" id="ARBA00022692"/>
    </source>
</evidence>
<comment type="caution">
    <text evidence="10">The sequence shown here is derived from an EMBL/GenBank/DDBJ whole genome shotgun (WGS) entry which is preliminary data.</text>
</comment>
<feature type="transmembrane region" description="Helical" evidence="9">
    <location>
        <begin position="285"/>
        <end position="304"/>
    </location>
</feature>
<evidence type="ECO:0000313" key="10">
    <source>
        <dbReference type="EMBL" id="KAA0199116.1"/>
    </source>
</evidence>
<dbReference type="EMBL" id="LUCM01001323">
    <property type="protein sequence ID" value="KAA0199116.1"/>
    <property type="molecule type" value="Genomic_DNA"/>
</dbReference>
<dbReference type="Proteomes" id="UP000728185">
    <property type="component" value="Unassembled WGS sequence"/>
</dbReference>
<feature type="transmembrane region" description="Helical" evidence="9">
    <location>
        <begin position="380"/>
        <end position="398"/>
    </location>
</feature>
<keyword evidence="4 9" id="KW-0812">Transmembrane</keyword>
<feature type="transmembrane region" description="Helical" evidence="9">
    <location>
        <begin position="354"/>
        <end position="374"/>
    </location>
</feature>
<comment type="subcellular location">
    <subcellularLocation>
        <location evidence="1">Membrane</location>
        <topology evidence="1">Multi-pass membrane protein</topology>
    </subcellularLocation>
</comment>
<evidence type="ECO:0000313" key="11">
    <source>
        <dbReference type="Proteomes" id="UP000728185"/>
    </source>
</evidence>
<feature type="transmembrane region" description="Helical" evidence="9">
    <location>
        <begin position="144"/>
        <end position="167"/>
    </location>
</feature>
<comment type="similarity">
    <text evidence="2">Belongs to the SLC35F solute transporter family.</text>
</comment>
<keyword evidence="5 9" id="KW-1133">Transmembrane helix</keyword>
<protein>
    <submittedName>
        <fullName evidence="10">Solute carrier family 35 member F1</fullName>
    </submittedName>
</protein>
<feature type="transmembrane region" description="Helical" evidence="9">
    <location>
        <begin position="252"/>
        <end position="273"/>
    </location>
</feature>
<comment type="function">
    <text evidence="7">Putative solute transporter.</text>
</comment>
<dbReference type="OrthoDB" id="429955at2759"/>
<sequence length="454" mass="50275">MSPPKSDHHWDSNHLPNHFSWSFIPIEPGQLSEAEEKLNPQLQSSSSRLKIATRIGIPLLLGQLLAALIAVTAICSAYLVQKDVSLPLSQNLFHYCVLCLCYFSVLGVRTVWRSRYNFRHRQEKTLSNIPTSSPSFSFSHAKRVGLYTLTGLIDAHANWAFVAAYSFTSVTSVQLLDCLTIPMAMLLSILFLRHRFLCTHYVAMVVCLLGAGGMVAADVFANPSSSSTTPIPDSWWDMNSSNTSTQQDTSRVILGDFLVILGAMAYAASNVLQQYLVMRYGIVNFLAYAGISAALPTAVYAIIFERDGLKHLFTAIPKSPSFAIVFQCLAGYVASMFLLYSLMPYVLAKTSAVLVNMSLLTADVYALLMGIFLFHYHFHLLYILCFFVILLGVGLFSYRPPQTRTDPIRCLAHIRDRFRKPQHSEIVNPSSCVLPPPTSSGDCGLSESVDLTDA</sequence>
<evidence type="ECO:0000256" key="3">
    <source>
        <dbReference type="ARBA" id="ARBA00022448"/>
    </source>
</evidence>
<keyword evidence="3" id="KW-0813">Transport</keyword>
<feature type="transmembrane region" description="Helical" evidence="9">
    <location>
        <begin position="324"/>
        <end position="342"/>
    </location>
</feature>
<dbReference type="InterPro" id="IPR037185">
    <property type="entry name" value="EmrE-like"/>
</dbReference>
<proteinExistence type="inferred from homology"/>
<evidence type="ECO:0000256" key="2">
    <source>
        <dbReference type="ARBA" id="ARBA00007863"/>
    </source>
</evidence>
<dbReference type="InterPro" id="IPR052221">
    <property type="entry name" value="SLC35F_Transporter"/>
</dbReference>
<evidence type="ECO:0000256" key="8">
    <source>
        <dbReference type="SAM" id="MobiDB-lite"/>
    </source>
</evidence>
<dbReference type="GO" id="GO:0016020">
    <property type="term" value="C:membrane"/>
    <property type="evidence" value="ECO:0007669"/>
    <property type="project" value="UniProtKB-SubCell"/>
</dbReference>
<dbReference type="GO" id="GO:0022857">
    <property type="term" value="F:transmembrane transporter activity"/>
    <property type="evidence" value="ECO:0007669"/>
    <property type="project" value="InterPro"/>
</dbReference>
<gene>
    <name evidence="10" type="ORF">FBUS_02891</name>
</gene>
<evidence type="ECO:0000256" key="7">
    <source>
        <dbReference type="ARBA" id="ARBA00037727"/>
    </source>
</evidence>
<evidence type="ECO:0000256" key="5">
    <source>
        <dbReference type="ARBA" id="ARBA00022989"/>
    </source>
</evidence>
<feature type="transmembrane region" description="Helical" evidence="9">
    <location>
        <begin position="55"/>
        <end position="80"/>
    </location>
</feature>
<dbReference type="PANTHER" id="PTHR14233:SF4">
    <property type="entry name" value="SOLUTE CARRIER FAMILY 35 MEMBER F2"/>
    <property type="match status" value="1"/>
</dbReference>
<evidence type="ECO:0000256" key="1">
    <source>
        <dbReference type="ARBA" id="ARBA00004141"/>
    </source>
</evidence>
<name>A0A8E0S1L6_9TREM</name>
<dbReference type="Pfam" id="PF06027">
    <property type="entry name" value="SLC35F"/>
    <property type="match status" value="3"/>
</dbReference>
<accession>A0A8E0S1L6</accession>
<keyword evidence="6 9" id="KW-0472">Membrane</keyword>
<feature type="transmembrane region" description="Helical" evidence="9">
    <location>
        <begin position="201"/>
        <end position="221"/>
    </location>
</feature>
<dbReference type="AlphaFoldDB" id="A0A8E0S1L6"/>
<dbReference type="PANTHER" id="PTHR14233">
    <property type="entry name" value="DUF914-RELATED"/>
    <property type="match status" value="1"/>
</dbReference>
<feature type="region of interest" description="Disordered" evidence="8">
    <location>
        <begin position="435"/>
        <end position="454"/>
    </location>
</feature>
<feature type="transmembrane region" description="Helical" evidence="9">
    <location>
        <begin position="173"/>
        <end position="192"/>
    </location>
</feature>
<dbReference type="InterPro" id="IPR009262">
    <property type="entry name" value="SLC35_F1/F2/F6"/>
</dbReference>
<dbReference type="SUPFAM" id="SSF103481">
    <property type="entry name" value="Multidrug resistance efflux transporter EmrE"/>
    <property type="match status" value="1"/>
</dbReference>
<evidence type="ECO:0000256" key="6">
    <source>
        <dbReference type="ARBA" id="ARBA00023136"/>
    </source>
</evidence>